<keyword evidence="1" id="KW-1133">Transmembrane helix</keyword>
<sequence length="148" mass="15992">MALIWTLVLALHLLAMAYWIGGATYAVLISGRVVSLLDANQKQSVMLQSWTRFFRSVWHVFGLSVVTGFALILHEGGFAVVPMPVDIMMLLGLAMGAWSIVIARGPLTRARRALRPQPALLDSVRKQTIGVVALGLLAILAAAFARGI</sequence>
<keyword evidence="3" id="KW-1185">Reference proteome</keyword>
<dbReference type="EMBL" id="BALE01000038">
    <property type="protein sequence ID" value="GAN55059.1"/>
    <property type="molecule type" value="Genomic_DNA"/>
</dbReference>
<keyword evidence="1" id="KW-0472">Membrane</keyword>
<accession>A0A0D6MN02</accession>
<feature type="transmembrane region" description="Helical" evidence="1">
    <location>
        <begin position="87"/>
        <end position="107"/>
    </location>
</feature>
<organism evidence="2 3">
    <name type="scientific">Tanticharoenia sakaeratensis NBRC 103193</name>
    <dbReference type="NCBI Taxonomy" id="1231623"/>
    <lineage>
        <taxon>Bacteria</taxon>
        <taxon>Pseudomonadati</taxon>
        <taxon>Pseudomonadota</taxon>
        <taxon>Alphaproteobacteria</taxon>
        <taxon>Acetobacterales</taxon>
        <taxon>Acetobacteraceae</taxon>
        <taxon>Tanticharoenia</taxon>
    </lineage>
</organism>
<feature type="transmembrane region" description="Helical" evidence="1">
    <location>
        <begin position="128"/>
        <end position="145"/>
    </location>
</feature>
<keyword evidence="1" id="KW-0812">Transmembrane</keyword>
<comment type="caution">
    <text evidence="2">The sequence shown here is derived from an EMBL/GenBank/DDBJ whole genome shotgun (WGS) entry which is preliminary data.</text>
</comment>
<reference evidence="2 3" key="1">
    <citation type="submission" date="2012-10" db="EMBL/GenBank/DDBJ databases">
        <title>Genome sequencing of Tanticharoenia sakaeratensis NBRC 103193.</title>
        <authorList>
            <person name="Azuma Y."/>
            <person name="Hadano H."/>
            <person name="Hirakawa H."/>
            <person name="Matsushita K."/>
        </authorList>
    </citation>
    <scope>NUCLEOTIDE SEQUENCE [LARGE SCALE GENOMIC DNA]</scope>
    <source>
        <strain evidence="2 3">NBRC 103193</strain>
    </source>
</reference>
<evidence type="ECO:0008006" key="4">
    <source>
        <dbReference type="Google" id="ProtNLM"/>
    </source>
</evidence>
<dbReference type="AlphaFoldDB" id="A0A0D6MN02"/>
<evidence type="ECO:0000313" key="3">
    <source>
        <dbReference type="Proteomes" id="UP000032679"/>
    </source>
</evidence>
<dbReference type="STRING" id="1231623.Tasa_038_040"/>
<feature type="transmembrane region" description="Helical" evidence="1">
    <location>
        <begin position="57"/>
        <end position="81"/>
    </location>
</feature>
<dbReference type="Proteomes" id="UP000032679">
    <property type="component" value="Unassembled WGS sequence"/>
</dbReference>
<name>A0A0D6MN02_9PROT</name>
<dbReference type="RefSeq" id="WP_241767763.1">
    <property type="nucleotide sequence ID" value="NZ_BALE01000038.1"/>
</dbReference>
<proteinExistence type="predicted"/>
<gene>
    <name evidence="2" type="ORF">Tasa_038_040</name>
</gene>
<feature type="transmembrane region" description="Helical" evidence="1">
    <location>
        <begin position="16"/>
        <end position="37"/>
    </location>
</feature>
<protein>
    <recommendedName>
        <fullName evidence="4">Copper resistance protein D domain-containing protein</fullName>
    </recommendedName>
</protein>
<evidence type="ECO:0000256" key="1">
    <source>
        <dbReference type="SAM" id="Phobius"/>
    </source>
</evidence>
<evidence type="ECO:0000313" key="2">
    <source>
        <dbReference type="EMBL" id="GAN55059.1"/>
    </source>
</evidence>